<dbReference type="InParanoid" id="B8LYN0"/>
<organism evidence="1 2">
    <name type="scientific">Talaromyces stipitatus (strain ATCC 10500 / CBS 375.48 / QM 6759 / NRRL 1006)</name>
    <name type="common">Penicillium stipitatum</name>
    <dbReference type="NCBI Taxonomy" id="441959"/>
    <lineage>
        <taxon>Eukaryota</taxon>
        <taxon>Fungi</taxon>
        <taxon>Dikarya</taxon>
        <taxon>Ascomycota</taxon>
        <taxon>Pezizomycotina</taxon>
        <taxon>Eurotiomycetes</taxon>
        <taxon>Eurotiomycetidae</taxon>
        <taxon>Eurotiales</taxon>
        <taxon>Trichocomaceae</taxon>
        <taxon>Talaromyces</taxon>
        <taxon>Talaromyces sect. Talaromyces</taxon>
    </lineage>
</organism>
<accession>B8LYN0</accession>
<dbReference type="OrthoDB" id="4207519at2759"/>
<sequence length="156" mass="17878">MRRELANPAVLPENVYNMDKIGVLLSIPNSLKVLVSNLPLPVSAEAKTFPTGTALLAARTEPAVFLRHTRTSHSKNSKCTITLDGKEPISNKKIKDKITIEREFVPRRYEYKIVNSTLVPDVNELGEYIFVIRLRSRNKRHLERDSERHQKSELRC</sequence>
<keyword evidence="2" id="KW-1185">Reference proteome</keyword>
<dbReference type="HOGENOM" id="CLU_1687896_0_0_1"/>
<evidence type="ECO:0000313" key="2">
    <source>
        <dbReference type="Proteomes" id="UP000001745"/>
    </source>
</evidence>
<dbReference type="EMBL" id="EQ962652">
    <property type="protein sequence ID" value="EED23388.1"/>
    <property type="molecule type" value="Genomic_DNA"/>
</dbReference>
<dbReference type="Proteomes" id="UP000001745">
    <property type="component" value="Unassembled WGS sequence"/>
</dbReference>
<gene>
    <name evidence="1" type="ORF">TSTA_068150</name>
</gene>
<dbReference type="GeneID" id="8108600"/>
<dbReference type="AlphaFoldDB" id="B8LYN0"/>
<protein>
    <submittedName>
        <fullName evidence="1">Uncharacterized protein</fullName>
    </submittedName>
</protein>
<reference evidence="2" key="1">
    <citation type="journal article" date="2015" name="Genome Announc.">
        <title>Genome sequence of the AIDS-associated pathogen Penicillium marneffei (ATCC18224) and its near taxonomic relative Talaromyces stipitatus (ATCC10500).</title>
        <authorList>
            <person name="Nierman W.C."/>
            <person name="Fedorova-Abrams N.D."/>
            <person name="Andrianopoulos A."/>
        </authorList>
    </citation>
    <scope>NUCLEOTIDE SEQUENCE [LARGE SCALE GENOMIC DNA]</scope>
    <source>
        <strain evidence="2">ATCC 10500 / CBS 375.48 / QM 6759 / NRRL 1006</strain>
    </source>
</reference>
<proteinExistence type="predicted"/>
<name>B8LYN0_TALSN</name>
<dbReference type="VEuPathDB" id="FungiDB:TSTA_068150"/>
<evidence type="ECO:0000313" key="1">
    <source>
        <dbReference type="EMBL" id="EED23388.1"/>
    </source>
</evidence>
<dbReference type="RefSeq" id="XP_002340775.1">
    <property type="nucleotide sequence ID" value="XM_002340734.1"/>
</dbReference>
<dbReference type="PhylomeDB" id="B8LYN0"/>